<gene>
    <name evidence="1" type="ORF">GSOID_T00013152001</name>
</gene>
<dbReference type="EMBL" id="FN653019">
    <property type="protein sequence ID" value="CBY22401.1"/>
    <property type="molecule type" value="Genomic_DNA"/>
</dbReference>
<dbReference type="Proteomes" id="UP000001307">
    <property type="component" value="Unassembled WGS sequence"/>
</dbReference>
<sequence length="360" mass="41002">MPIEIAKERIQAKSVTFIDPYILTQPPSDSFPSWSFSSSEKYNPGPSLIIPIVSEKVPKIITDAKEVSIRFQFPIVPIFIDNYVEQIINPIPIKNIDQLEIDDFKRIIECSAVIEPGRMDNLKEKIIMLLPADISGEKILGLVEELHELHPEKKIILSHLGEIYRLKNGPNFIAEIKNTIKILARREQFFQHRNNIEALEKLEREFSNSVIINIVGKNIDKELDAALKKMSFCYYNKNAQFLDAAFMQTSTTSRPAPTTTTRVTITKATTTSASKSALENPSETCQASCPEIFSFWNFENSCPAHCVSRNRRESATCELVERIQNVQMQDGCVANNLRVKVCAGPCNDVRFNFLFNFRFY</sequence>
<name>E4WZ06_OIKDI</name>
<dbReference type="InParanoid" id="E4WZ06"/>
<dbReference type="AlphaFoldDB" id="E4WZ06"/>
<accession>E4WZ06</accession>
<organism evidence="1">
    <name type="scientific">Oikopleura dioica</name>
    <name type="common">Tunicate</name>
    <dbReference type="NCBI Taxonomy" id="34765"/>
    <lineage>
        <taxon>Eukaryota</taxon>
        <taxon>Metazoa</taxon>
        <taxon>Chordata</taxon>
        <taxon>Tunicata</taxon>
        <taxon>Appendicularia</taxon>
        <taxon>Copelata</taxon>
        <taxon>Oikopleuridae</taxon>
        <taxon>Oikopleura</taxon>
    </lineage>
</organism>
<reference evidence="1" key="1">
    <citation type="journal article" date="2010" name="Science">
        <title>Plasticity of animal genome architecture unmasked by rapid evolution of a pelagic tunicate.</title>
        <authorList>
            <person name="Denoeud F."/>
            <person name="Henriet S."/>
            <person name="Mungpakdee S."/>
            <person name="Aury J.M."/>
            <person name="Da Silva C."/>
            <person name="Brinkmann H."/>
            <person name="Mikhaleva J."/>
            <person name="Olsen L.C."/>
            <person name="Jubin C."/>
            <person name="Canestro C."/>
            <person name="Bouquet J.M."/>
            <person name="Danks G."/>
            <person name="Poulain J."/>
            <person name="Campsteijn C."/>
            <person name="Adamski M."/>
            <person name="Cross I."/>
            <person name="Yadetie F."/>
            <person name="Muffato M."/>
            <person name="Louis A."/>
            <person name="Butcher S."/>
            <person name="Tsagkogeorga G."/>
            <person name="Konrad A."/>
            <person name="Singh S."/>
            <person name="Jensen M.F."/>
            <person name="Cong E.H."/>
            <person name="Eikeseth-Otteraa H."/>
            <person name="Noel B."/>
            <person name="Anthouard V."/>
            <person name="Porcel B.M."/>
            <person name="Kachouri-Lafond R."/>
            <person name="Nishino A."/>
            <person name="Ugolini M."/>
            <person name="Chourrout P."/>
            <person name="Nishida H."/>
            <person name="Aasland R."/>
            <person name="Huzurbazar S."/>
            <person name="Westhof E."/>
            <person name="Delsuc F."/>
            <person name="Lehrach H."/>
            <person name="Reinhardt R."/>
            <person name="Weissenbach J."/>
            <person name="Roy S.W."/>
            <person name="Artiguenave F."/>
            <person name="Postlethwait J.H."/>
            <person name="Manak J.R."/>
            <person name="Thompson E.M."/>
            <person name="Jaillon O."/>
            <person name="Du Pasquier L."/>
            <person name="Boudinot P."/>
            <person name="Liberles D.A."/>
            <person name="Volff J.N."/>
            <person name="Philippe H."/>
            <person name="Lenhard B."/>
            <person name="Roest Crollius H."/>
            <person name="Wincker P."/>
            <person name="Chourrout D."/>
        </authorList>
    </citation>
    <scope>NUCLEOTIDE SEQUENCE [LARGE SCALE GENOMIC DNA]</scope>
</reference>
<proteinExistence type="predicted"/>
<protein>
    <submittedName>
        <fullName evidence="1">Uncharacterized protein</fullName>
    </submittedName>
</protein>
<keyword evidence="2" id="KW-1185">Reference proteome</keyword>
<evidence type="ECO:0000313" key="1">
    <source>
        <dbReference type="EMBL" id="CBY22401.1"/>
    </source>
</evidence>
<evidence type="ECO:0000313" key="2">
    <source>
        <dbReference type="Proteomes" id="UP000001307"/>
    </source>
</evidence>